<name>A0A6G1D4V8_9ORYZ</name>
<organism evidence="3 4">
    <name type="scientific">Oryza meyeriana var. granulata</name>
    <dbReference type="NCBI Taxonomy" id="110450"/>
    <lineage>
        <taxon>Eukaryota</taxon>
        <taxon>Viridiplantae</taxon>
        <taxon>Streptophyta</taxon>
        <taxon>Embryophyta</taxon>
        <taxon>Tracheophyta</taxon>
        <taxon>Spermatophyta</taxon>
        <taxon>Magnoliopsida</taxon>
        <taxon>Liliopsida</taxon>
        <taxon>Poales</taxon>
        <taxon>Poaceae</taxon>
        <taxon>BOP clade</taxon>
        <taxon>Oryzoideae</taxon>
        <taxon>Oryzeae</taxon>
        <taxon>Oryzinae</taxon>
        <taxon>Oryza</taxon>
        <taxon>Oryza meyeriana</taxon>
    </lineage>
</organism>
<dbReference type="OrthoDB" id="1669814at2759"/>
<keyword evidence="4" id="KW-1185">Reference proteome</keyword>
<dbReference type="SUPFAM" id="SSF51735">
    <property type="entry name" value="NAD(P)-binding Rossmann-fold domains"/>
    <property type="match status" value="1"/>
</dbReference>
<gene>
    <name evidence="3" type="ORF">E2562_022279</name>
</gene>
<dbReference type="Gene3D" id="3.40.50.720">
    <property type="entry name" value="NAD(P)-binding Rossmann-like Domain"/>
    <property type="match status" value="1"/>
</dbReference>
<evidence type="ECO:0000256" key="1">
    <source>
        <dbReference type="ARBA" id="ARBA00006484"/>
    </source>
</evidence>
<reference evidence="3 4" key="1">
    <citation type="submission" date="2019-11" db="EMBL/GenBank/DDBJ databases">
        <title>Whole genome sequence of Oryza granulata.</title>
        <authorList>
            <person name="Li W."/>
        </authorList>
    </citation>
    <scope>NUCLEOTIDE SEQUENCE [LARGE SCALE GENOMIC DNA]</scope>
    <source>
        <strain evidence="4">cv. Menghai</strain>
        <tissue evidence="3">Leaf</tissue>
    </source>
</reference>
<dbReference type="AlphaFoldDB" id="A0A6G1D4V8"/>
<dbReference type="InterPro" id="IPR036291">
    <property type="entry name" value="NAD(P)-bd_dom_sf"/>
</dbReference>
<dbReference type="PROSITE" id="PS00061">
    <property type="entry name" value="ADH_SHORT"/>
    <property type="match status" value="1"/>
</dbReference>
<dbReference type="PANTHER" id="PTHR48107">
    <property type="entry name" value="NADPH-DEPENDENT ALDEHYDE REDUCTASE-LIKE PROTEIN, CHLOROPLASTIC-RELATED"/>
    <property type="match status" value="1"/>
</dbReference>
<dbReference type="InterPro" id="IPR020904">
    <property type="entry name" value="Sc_DH/Rdtase_CS"/>
</dbReference>
<dbReference type="Pfam" id="PF13561">
    <property type="entry name" value="adh_short_C2"/>
    <property type="match status" value="1"/>
</dbReference>
<evidence type="ECO:0000256" key="2">
    <source>
        <dbReference type="ARBA" id="ARBA00023002"/>
    </source>
</evidence>
<dbReference type="InterPro" id="IPR002347">
    <property type="entry name" value="SDR_fam"/>
</dbReference>
<accession>A0A6G1D4V8</accession>
<evidence type="ECO:0000313" key="4">
    <source>
        <dbReference type="Proteomes" id="UP000479710"/>
    </source>
</evidence>
<dbReference type="PRINTS" id="PR00081">
    <property type="entry name" value="GDHRDH"/>
</dbReference>
<comment type="caution">
    <text evidence="3">The sequence shown here is derived from an EMBL/GenBank/DDBJ whole genome shotgun (WGS) entry which is preliminary data.</text>
</comment>
<proteinExistence type="inferred from homology"/>
<dbReference type="PANTHER" id="PTHR48107:SF14">
    <property type="entry name" value="OS07G0170000 PROTEIN"/>
    <property type="match status" value="1"/>
</dbReference>
<dbReference type="Proteomes" id="UP000479710">
    <property type="component" value="Unassembled WGS sequence"/>
</dbReference>
<evidence type="ECO:0000313" key="3">
    <source>
        <dbReference type="EMBL" id="KAF0907875.1"/>
    </source>
</evidence>
<comment type="similarity">
    <text evidence="1">Belongs to the short-chain dehydrogenases/reductases (SDR) family.</text>
</comment>
<protein>
    <submittedName>
        <fullName evidence="3">Uncharacterized protein</fullName>
    </submittedName>
</protein>
<dbReference type="EMBL" id="SPHZ02000007">
    <property type="protein sequence ID" value="KAF0907875.1"/>
    <property type="molecule type" value="Genomic_DNA"/>
</dbReference>
<keyword evidence="2" id="KW-0560">Oxidoreductase</keyword>
<sequence length="168" mass="16484">MATTSPPAQAQAAALPLSGRVAIVTGASGPAEALAAELPSAVAVKADVSDEAGVRSLFDAAESACGGGAAHILVACAGHAVSTIPTLAATSAADFDATFAVNTRGAFLCLREAANRLRRCGGGRIVAVSSTLAVTLRPGYGAYAGSKAAVEAMVRVMAKEAGASRTRG</sequence>
<dbReference type="GO" id="GO:0016614">
    <property type="term" value="F:oxidoreductase activity, acting on CH-OH group of donors"/>
    <property type="evidence" value="ECO:0007669"/>
    <property type="project" value="UniProtKB-ARBA"/>
</dbReference>